<dbReference type="Gene3D" id="3.30.70.330">
    <property type="match status" value="1"/>
</dbReference>
<dbReference type="InterPro" id="IPR012677">
    <property type="entry name" value="Nucleotide-bd_a/b_plait_sf"/>
</dbReference>
<proteinExistence type="predicted"/>
<dbReference type="InterPro" id="IPR035979">
    <property type="entry name" value="RBD_domain_sf"/>
</dbReference>
<evidence type="ECO:0000313" key="3">
    <source>
        <dbReference type="EMBL" id="KAK8865120.1"/>
    </source>
</evidence>
<dbReference type="EMBL" id="JAPFFF010000016">
    <property type="protein sequence ID" value="KAK8865120.1"/>
    <property type="molecule type" value="Genomic_DNA"/>
</dbReference>
<evidence type="ECO:0000256" key="1">
    <source>
        <dbReference type="PROSITE-ProRule" id="PRU00176"/>
    </source>
</evidence>
<dbReference type="SMART" id="SM00360">
    <property type="entry name" value="RRM"/>
    <property type="match status" value="1"/>
</dbReference>
<evidence type="ECO:0000259" key="2">
    <source>
        <dbReference type="PROSITE" id="PS50102"/>
    </source>
</evidence>
<protein>
    <recommendedName>
        <fullName evidence="2">RRM domain-containing protein</fullName>
    </recommendedName>
</protein>
<organism evidence="3 4">
    <name type="scientific">Tritrichomonas musculus</name>
    <dbReference type="NCBI Taxonomy" id="1915356"/>
    <lineage>
        <taxon>Eukaryota</taxon>
        <taxon>Metamonada</taxon>
        <taxon>Parabasalia</taxon>
        <taxon>Tritrichomonadida</taxon>
        <taxon>Tritrichomonadidae</taxon>
        <taxon>Tritrichomonas</taxon>
    </lineage>
</organism>
<dbReference type="PROSITE" id="PS50102">
    <property type="entry name" value="RRM"/>
    <property type="match status" value="1"/>
</dbReference>
<dbReference type="Pfam" id="PF00076">
    <property type="entry name" value="RRM_1"/>
    <property type="match status" value="1"/>
</dbReference>
<reference evidence="3 4" key="1">
    <citation type="submission" date="2024-04" db="EMBL/GenBank/DDBJ databases">
        <title>Tritrichomonas musculus Genome.</title>
        <authorList>
            <person name="Alves-Ferreira E."/>
            <person name="Grigg M."/>
            <person name="Lorenzi H."/>
            <person name="Galac M."/>
        </authorList>
    </citation>
    <scope>NUCLEOTIDE SEQUENCE [LARGE SCALE GENOMIC DNA]</scope>
    <source>
        <strain evidence="3 4">EAF2021</strain>
    </source>
</reference>
<gene>
    <name evidence="3" type="ORF">M9Y10_010653</name>
</gene>
<accession>A0ABR2ILE1</accession>
<dbReference type="InterPro" id="IPR000504">
    <property type="entry name" value="RRM_dom"/>
</dbReference>
<dbReference type="SUPFAM" id="SSF54928">
    <property type="entry name" value="RNA-binding domain, RBD"/>
    <property type="match status" value="1"/>
</dbReference>
<dbReference type="CDD" id="cd00590">
    <property type="entry name" value="RRM_SF"/>
    <property type="match status" value="1"/>
</dbReference>
<feature type="domain" description="RRM" evidence="2">
    <location>
        <begin position="20"/>
        <end position="94"/>
    </location>
</feature>
<comment type="caution">
    <text evidence="3">The sequence shown here is derived from an EMBL/GenBank/DDBJ whole genome shotgun (WGS) entry which is preliminary data.</text>
</comment>
<evidence type="ECO:0000313" key="4">
    <source>
        <dbReference type="Proteomes" id="UP001470230"/>
    </source>
</evidence>
<sequence length="117" mass="13880">MYRHSFWGMSKGELERSRCQTAWMGGIPRNTSKKEIMDFFEDYNPVSCKIIERSTTNRFAFINFMNERDRDNAIEGKKNCLFKGVQVVVNRSFNAYEGPRLGGKERYDDLYDTIKYY</sequence>
<keyword evidence="1" id="KW-0694">RNA-binding</keyword>
<name>A0ABR2ILE1_9EUKA</name>
<keyword evidence="4" id="KW-1185">Reference proteome</keyword>
<dbReference type="Proteomes" id="UP001470230">
    <property type="component" value="Unassembled WGS sequence"/>
</dbReference>